<gene>
    <name evidence="2" type="ORF">PSNMU_V1.4_AUG-EV-PASAV3_0119030</name>
</gene>
<feature type="compositionally biased region" description="Polar residues" evidence="1">
    <location>
        <begin position="373"/>
        <end position="386"/>
    </location>
</feature>
<evidence type="ECO:0000313" key="2">
    <source>
        <dbReference type="EMBL" id="VEU44769.1"/>
    </source>
</evidence>
<feature type="region of interest" description="Disordered" evidence="1">
    <location>
        <begin position="71"/>
        <end position="168"/>
    </location>
</feature>
<dbReference type="PANTHER" id="PTHR14374:SF0">
    <property type="entry name" value="TRAFFICKING PROTEIN PARTICLE COMPLEX SUBUNIT 11"/>
    <property type="match status" value="1"/>
</dbReference>
<keyword evidence="3" id="KW-1185">Reference proteome</keyword>
<proteinExistence type="predicted"/>
<feature type="region of interest" description="Disordered" evidence="1">
    <location>
        <begin position="483"/>
        <end position="515"/>
    </location>
</feature>
<dbReference type="Proteomes" id="UP000291116">
    <property type="component" value="Unassembled WGS sequence"/>
</dbReference>
<evidence type="ECO:0000256" key="1">
    <source>
        <dbReference type="SAM" id="MobiDB-lite"/>
    </source>
</evidence>
<evidence type="ECO:0008006" key="4">
    <source>
        <dbReference type="Google" id="ProtNLM"/>
    </source>
</evidence>
<accession>A0A448ZRU8</accession>
<feature type="region of interest" description="Disordered" evidence="1">
    <location>
        <begin position="1343"/>
        <end position="1366"/>
    </location>
</feature>
<sequence>MESYPGELLVGVFPLVFCVDATLPSKDDGVSSGRSQFDKFLDTIAASSSMVDDDDETIHDGGPMMQRVAQEQSDNEDEFLLKSNGSGGVDEFRLARRRSTGTEASLPGGQQPPTTPPKSPRPDRNGRQSPLLKTLNRMGSKRNMRRNNRNSGDFARGGDPASPHQVEIDFPPSFCEALQQGQSFFQRARIVSTSPRHGFPPSKDPSGQSNRVVALTGLMPGQLPPHQRQSQSQLQQKRQETLSRFKSAAEKRPIDGILPSGWLEKHAAALPSVIVVVAQIHPPHQETQQRQDDLLVEALENLQHSLAPKRKVDVKVVALVREGVSPILAEQWSQGILGRLPSFLRGDNADNAEHESLVTLVEEKELRSDDQGDNTNPVDVPEDSSSSALPLLHYSIRKSSIRYYKDRSREVKGKLLRLGGPQAAMTLSPALFPLVIRYCFKAAVFYEFQWKQEKSLKYMLEAYRLVETYYRYLLTVQHDKEIDAHNGNDDDQDTDAGNKHPDANPGPPPLPDISTTLSSASSEQVFDCGEGVEMSLPSTPPAVASAPSFSEEYYALARTTVVAEDMVHQCRALADWLNFKILQLCLVSHERTGMLAASVQWQRHSRAFCCPRRSFLHTEGAPWLDWSYASQQLLVVSQLLERHPPRALGRLGAPGSEEFDEDLLRCCSWRTYEGAAEALLKTGHRIKNSGEMGEPPSKESPETTSRIRYVGGLDHEGFRPLFQEESKKNHMELALNCALRGIALFENEVNQLKRDKTLIPWTRSGARLRYLAGGALLALGRHSEAIPHLEKAIGLCKGWDYLESLVRRLLIECFQNLGDLHTLSAGGDASSRQARTSFLLDCYFRAHLPADELSSALERLAETNVLDTVESGVKKCIRWNLGTGNDEMGSSSGLPFFFDLSFPACTHATAGQKVKAHVWIKSNLNYALCINSLSMLTLLGPLSIPSKDIPVGETGMVVVQPYEAIEFGTEVTLPGDLDPTATDGTSTVAGDTNAAVPNSSPVKAVTKPRLKTSGFSAGGGTRFVTENDVASEACLGGKTLRCDGISMLLAPLVPATGSSNSSTTNIELTIKLEEPEPPPNVRRSTFDHNNYLSSAWKRPACLSMNEGPTCLRVLPPSANMIVTNVTDELTKGTALEGTVNRIVLKLQAPDDEVCTNILVSLNCSSVLKTSEGATKLIVLNESDVDNDDQKDLEDMMNPRVRNPVLVKKNNASKTFMTDFGYILPDGWSAIGAGDGHGNTSDYKIEVSPLNAGEIGYAYFDIYRPTPDPTTVYGGVPRDMNLYDDYKCKTNIDVSIRYSQEGKGVIKEASRDRVGKDYVSLDHTVSLEWSSPLSVEFSTTAQDAYPSGNRHNSNILPENGSPKKQDLGLPVKETILIDNNRILTNGIMHSPASTAGLFVEVEKVQFVENDRDKNNCSFKLLSDNDSNGTIYKGEADHPSIKQGVGSKISFAWIAEACMEKQYREESFTLPLGTILVQWQPLPFELSKEVQFLQKDSFTGSHGPLKLHQPGTCRFNGPLCYIESAPFEAKPENLPDSIQVAVPFKVMYSIKNNTPLDQELEITLQDSSAPGDDQNDAFLISGHVNKRSSIGPFESFSFSYTAVPRKVGKVNLPSISISSLRYRSWVIRESLQRRLIYVEP</sequence>
<dbReference type="PANTHER" id="PTHR14374">
    <property type="entry name" value="FOIE GRAS"/>
    <property type="match status" value="1"/>
</dbReference>
<name>A0A448ZRU8_9STRA</name>
<dbReference type="EMBL" id="CAACVS010000663">
    <property type="protein sequence ID" value="VEU44769.1"/>
    <property type="molecule type" value="Genomic_DNA"/>
</dbReference>
<organism evidence="2 3">
    <name type="scientific">Pseudo-nitzschia multistriata</name>
    <dbReference type="NCBI Taxonomy" id="183589"/>
    <lineage>
        <taxon>Eukaryota</taxon>
        <taxon>Sar</taxon>
        <taxon>Stramenopiles</taxon>
        <taxon>Ochrophyta</taxon>
        <taxon>Bacillariophyta</taxon>
        <taxon>Bacillariophyceae</taxon>
        <taxon>Bacillariophycidae</taxon>
        <taxon>Bacillariales</taxon>
        <taxon>Bacillariaceae</taxon>
        <taxon>Pseudo-nitzschia</taxon>
    </lineage>
</organism>
<feature type="compositionally biased region" description="Basic residues" evidence="1">
    <location>
        <begin position="139"/>
        <end position="148"/>
    </location>
</feature>
<protein>
    <recommendedName>
        <fullName evidence="4">Trafficking protein particle complex subunit 11 domain-containing protein</fullName>
    </recommendedName>
</protein>
<reference evidence="2 3" key="1">
    <citation type="submission" date="2019-01" db="EMBL/GenBank/DDBJ databases">
        <authorList>
            <person name="Ferrante I. M."/>
        </authorList>
    </citation>
    <scope>NUCLEOTIDE SEQUENCE [LARGE SCALE GENOMIC DNA]</scope>
    <source>
        <strain evidence="2 3">B856</strain>
    </source>
</reference>
<feature type="region of interest" description="Disordered" evidence="1">
    <location>
        <begin position="365"/>
        <end position="386"/>
    </location>
</feature>
<dbReference type="OrthoDB" id="45994at2759"/>
<evidence type="ECO:0000313" key="3">
    <source>
        <dbReference type="Proteomes" id="UP000291116"/>
    </source>
</evidence>